<evidence type="ECO:0000256" key="4">
    <source>
        <dbReference type="ARBA" id="ARBA00022840"/>
    </source>
</evidence>
<dbReference type="PROSITE" id="PS00445">
    <property type="entry name" value="FGGY_KINASES_2"/>
    <property type="match status" value="1"/>
</dbReference>
<dbReference type="InterPro" id="IPR043129">
    <property type="entry name" value="ATPase_NBD"/>
</dbReference>
<evidence type="ECO:0000313" key="11">
    <source>
        <dbReference type="Proteomes" id="UP000318661"/>
    </source>
</evidence>
<dbReference type="AlphaFoldDB" id="A0A537LR02"/>
<dbReference type="NCBIfam" id="NF003154">
    <property type="entry name" value="PRK04123.1"/>
    <property type="match status" value="1"/>
</dbReference>
<dbReference type="PANTHER" id="PTHR43435">
    <property type="entry name" value="RIBULOKINASE"/>
    <property type="match status" value="1"/>
</dbReference>
<dbReference type="GO" id="GO:0019150">
    <property type="term" value="F:D-ribulokinase activity"/>
    <property type="evidence" value="ECO:0007669"/>
    <property type="project" value="TreeGrafter"/>
</dbReference>
<comment type="caution">
    <text evidence="10">The sequence shown here is derived from an EMBL/GenBank/DDBJ whole genome shotgun (WGS) entry which is preliminary data.</text>
</comment>
<dbReference type="InterPro" id="IPR018485">
    <property type="entry name" value="FGGY_C"/>
</dbReference>
<dbReference type="NCBIfam" id="TIGR01234">
    <property type="entry name" value="L-ribulokinase"/>
    <property type="match status" value="1"/>
</dbReference>
<reference evidence="10 11" key="1">
    <citation type="journal article" date="2019" name="Nat. Microbiol.">
        <title>Mediterranean grassland soil C-N compound turnover is dependent on rainfall and depth, and is mediated by genomically divergent microorganisms.</title>
        <authorList>
            <person name="Diamond S."/>
            <person name="Andeer P.F."/>
            <person name="Li Z."/>
            <person name="Crits-Christoph A."/>
            <person name="Burstein D."/>
            <person name="Anantharaman K."/>
            <person name="Lane K.R."/>
            <person name="Thomas B.C."/>
            <person name="Pan C."/>
            <person name="Northen T.R."/>
            <person name="Banfield J.F."/>
        </authorList>
    </citation>
    <scope>NUCLEOTIDE SEQUENCE [LARGE SCALE GENOMIC DNA]</scope>
    <source>
        <strain evidence="10">NP_2</strain>
    </source>
</reference>
<dbReference type="UniPathway" id="UPA00145">
    <property type="reaction ID" value="UER00566"/>
</dbReference>
<protein>
    <recommendedName>
        <fullName evidence="7 8">Ribulokinase</fullName>
        <ecNumber evidence="7 8">2.7.1.16</ecNumber>
    </recommendedName>
</protein>
<evidence type="ECO:0000256" key="6">
    <source>
        <dbReference type="ARBA" id="ARBA00023277"/>
    </source>
</evidence>
<dbReference type="Gene3D" id="3.30.420.40">
    <property type="match status" value="2"/>
</dbReference>
<evidence type="ECO:0000256" key="1">
    <source>
        <dbReference type="ARBA" id="ARBA00022679"/>
    </source>
</evidence>
<dbReference type="InterPro" id="IPR005929">
    <property type="entry name" value="Ribulokinase"/>
</dbReference>
<comment type="similarity">
    <text evidence="8">Belongs to the ribulokinase family.</text>
</comment>
<dbReference type="SUPFAM" id="SSF53067">
    <property type="entry name" value="Actin-like ATPase domain"/>
    <property type="match status" value="2"/>
</dbReference>
<feature type="domain" description="Carbohydrate kinase FGGY C-terminal" evidence="9">
    <location>
        <begin position="285"/>
        <end position="478"/>
    </location>
</feature>
<evidence type="ECO:0000256" key="2">
    <source>
        <dbReference type="ARBA" id="ARBA00022741"/>
    </source>
</evidence>
<dbReference type="GO" id="GO:0005524">
    <property type="term" value="F:ATP binding"/>
    <property type="evidence" value="ECO:0007669"/>
    <property type="project" value="UniProtKB-UniRule"/>
</dbReference>
<accession>A0A537LR02</accession>
<dbReference type="InterPro" id="IPR000577">
    <property type="entry name" value="Carb_kinase_FGGY"/>
</dbReference>
<keyword evidence="5 8" id="KW-0054">Arabinose catabolism</keyword>
<dbReference type="GO" id="GO:0005737">
    <property type="term" value="C:cytoplasm"/>
    <property type="evidence" value="ECO:0007669"/>
    <property type="project" value="TreeGrafter"/>
</dbReference>
<dbReference type="PANTHER" id="PTHR43435:SF4">
    <property type="entry name" value="FGGY CARBOHYDRATE KINASE DOMAIN-CONTAINING PROTEIN"/>
    <property type="match status" value="1"/>
</dbReference>
<keyword evidence="3 8" id="KW-0418">Kinase</keyword>
<keyword evidence="1 8" id="KW-0808">Transferase</keyword>
<dbReference type="CDD" id="cd07781">
    <property type="entry name" value="ASKHA_NBD_FGGY_L-RBK"/>
    <property type="match status" value="1"/>
</dbReference>
<keyword evidence="6 8" id="KW-0119">Carbohydrate metabolism</keyword>
<comment type="pathway">
    <text evidence="8">Carbohydrate degradation; L-arabinose degradation via L-ribulose; D-xylulose 5-phosphate from L-arabinose (bacterial route): step 2/3.</text>
</comment>
<keyword evidence="2" id="KW-0547">Nucleotide-binding</keyword>
<evidence type="ECO:0000256" key="7">
    <source>
        <dbReference type="NCBIfam" id="TIGR01234"/>
    </source>
</evidence>
<evidence type="ECO:0000256" key="8">
    <source>
        <dbReference type="RuleBase" id="RU003455"/>
    </source>
</evidence>
<dbReference type="InterPro" id="IPR018483">
    <property type="entry name" value="Carb_kinase_FGGY_CS"/>
</dbReference>
<comment type="catalytic activity">
    <reaction evidence="8">
        <text>L-ribulose + ATP = L-ribulose 5-phosphate + ADP + H(+)</text>
        <dbReference type="Rhea" id="RHEA:22072"/>
        <dbReference type="ChEBI" id="CHEBI:15378"/>
        <dbReference type="ChEBI" id="CHEBI:16880"/>
        <dbReference type="ChEBI" id="CHEBI:30616"/>
        <dbReference type="ChEBI" id="CHEBI:58226"/>
        <dbReference type="ChEBI" id="CHEBI:456216"/>
        <dbReference type="EC" id="2.7.1.16"/>
    </reaction>
</comment>
<dbReference type="EC" id="2.7.1.16" evidence="7 8"/>
<dbReference type="Pfam" id="PF02782">
    <property type="entry name" value="FGGY_C"/>
    <property type="match status" value="1"/>
</dbReference>
<evidence type="ECO:0000259" key="9">
    <source>
        <dbReference type="Pfam" id="PF02782"/>
    </source>
</evidence>
<dbReference type="Proteomes" id="UP000318661">
    <property type="component" value="Unassembled WGS sequence"/>
</dbReference>
<dbReference type="GO" id="GO:0019569">
    <property type="term" value="P:L-arabinose catabolic process to D-xylulose 5-phosphate"/>
    <property type="evidence" value="ECO:0007669"/>
    <property type="project" value="UniProtKB-UniPathway"/>
</dbReference>
<gene>
    <name evidence="10" type="ORF">E6G99_00620</name>
</gene>
<sequence>MPKHTIGIDFGTDSARAVLVDVASGRVAATASVPFPYGVIDRSLPGQSDHLPPDWALQHPGDWVAAAEQLLRTMAQHTNPDDIVGLGVDCTSCTVLPVTAEGTPLCLQADFARDPHAWPKLWKHHAAQPYADRINAARARAGGAFLEFYGGKTSSEWLWAKGWQVLAEAPAVARATARWIEGGDWIVWQLTGTEMRSACQAGYKAHWQKDSGYPETAFLRGLDPALPEWLERLAPPHPVARKAGGLVGAWAARTGLHPGTPVAVAVIDAHAGMPAVGAAEAGQMVAIMGTSTCHLLVDPRRFAIPGISGVVEDGIVPGLFGYEAGQASVGDIFQWFVRSAVPAHVGTGDAAYETLAAQAGRLRPGEAGVLALDWWNGCRTPLVDAGLSGLLVGLTVTTEPHEIYRALLESTAFGTRRVIETFEAGGLTINEVLACGGLAERNALLLQLTADIIGREVLAAPVPHASAVGAAIYAATAAGVSVGGYADLRDAIRRMGSRERIAYRPRTSEQRLYESLYRDYLDLARHFGEGGTALMKRLRRLRAGSG</sequence>
<evidence type="ECO:0000256" key="5">
    <source>
        <dbReference type="ARBA" id="ARBA00022935"/>
    </source>
</evidence>
<evidence type="ECO:0000256" key="3">
    <source>
        <dbReference type="ARBA" id="ARBA00022777"/>
    </source>
</evidence>
<name>A0A537LR02_9BACT</name>
<evidence type="ECO:0000313" key="10">
    <source>
        <dbReference type="EMBL" id="TMJ10416.1"/>
    </source>
</evidence>
<organism evidence="10 11">
    <name type="scientific">Candidatus Segetimicrobium genomatis</name>
    <dbReference type="NCBI Taxonomy" id="2569760"/>
    <lineage>
        <taxon>Bacteria</taxon>
        <taxon>Bacillati</taxon>
        <taxon>Candidatus Sysuimicrobiota</taxon>
        <taxon>Candidatus Sysuimicrobiia</taxon>
        <taxon>Candidatus Sysuimicrobiales</taxon>
        <taxon>Candidatus Segetimicrobiaceae</taxon>
        <taxon>Candidatus Segetimicrobium</taxon>
    </lineage>
</organism>
<keyword evidence="4" id="KW-0067">ATP-binding</keyword>
<dbReference type="EMBL" id="VBAJ01000012">
    <property type="protein sequence ID" value="TMJ10416.1"/>
    <property type="molecule type" value="Genomic_DNA"/>
</dbReference>
<dbReference type="GO" id="GO:0008741">
    <property type="term" value="F:ribulokinase activity"/>
    <property type="evidence" value="ECO:0007669"/>
    <property type="project" value="UniProtKB-UniRule"/>
</dbReference>
<dbReference type="PIRSF" id="PIRSF000538">
    <property type="entry name" value="GlpK"/>
    <property type="match status" value="1"/>
</dbReference>
<proteinExistence type="inferred from homology"/>